<comment type="caution">
    <text evidence="1">The sequence shown here is derived from an EMBL/GenBank/DDBJ whole genome shotgun (WGS) entry which is preliminary data.</text>
</comment>
<sequence length="137" mass="15888">MILLNIILEILQMKKNMTTLTMALMAATFIGITSVSVTADQIDPDGYNHKYDNWRPGLYAPDADGFYYKYPTLDQIDPDGYNHKYDNWRPGLYAPDADGFYYKYPTLDQIDPDGYNHKYDNWRPGLYGPDKDGFSYK</sequence>
<proteinExistence type="predicted"/>
<dbReference type="PATRIC" id="fig|119224.3.peg.1579"/>
<dbReference type="Proteomes" id="UP000049578">
    <property type="component" value="Unassembled WGS sequence"/>
</dbReference>
<dbReference type="EMBL" id="LHQM01000007">
    <property type="protein sequence ID" value="KPJ22914.1"/>
    <property type="molecule type" value="Genomic_DNA"/>
</dbReference>
<reference evidence="1 2" key="1">
    <citation type="submission" date="2015-08" db="EMBL/GenBank/DDBJ databases">
        <title>Genome sequence of Streptococcus phocae subsp. phocae ATCC 51973T isolated from liver specimen obtained from seal.</title>
        <authorList>
            <person name="Avendano-Herrera R."/>
        </authorList>
    </citation>
    <scope>NUCLEOTIDE SEQUENCE [LARGE SCALE GENOMIC DNA]</scope>
    <source>
        <strain evidence="1 2">ATCC 51973</strain>
    </source>
</reference>
<name>A0A0P6S458_9STRE</name>
<evidence type="ECO:0000313" key="2">
    <source>
        <dbReference type="Proteomes" id="UP000049578"/>
    </source>
</evidence>
<keyword evidence="2" id="KW-1185">Reference proteome</keyword>
<organism evidence="1 2">
    <name type="scientific">Streptococcus phocae</name>
    <dbReference type="NCBI Taxonomy" id="119224"/>
    <lineage>
        <taxon>Bacteria</taxon>
        <taxon>Bacillati</taxon>
        <taxon>Bacillota</taxon>
        <taxon>Bacilli</taxon>
        <taxon>Lactobacillales</taxon>
        <taxon>Streptococcaceae</taxon>
        <taxon>Streptococcus</taxon>
    </lineage>
</organism>
<gene>
    <name evidence="1" type="ORF">AKK44_01930</name>
</gene>
<evidence type="ECO:0000313" key="1">
    <source>
        <dbReference type="EMBL" id="KPJ22914.1"/>
    </source>
</evidence>
<protein>
    <submittedName>
        <fullName evidence="1">Uncharacterized protein</fullName>
    </submittedName>
</protein>
<dbReference type="AlphaFoldDB" id="A0A0P6S458"/>
<accession>A0A0P6S458</accession>